<evidence type="ECO:0000313" key="1">
    <source>
        <dbReference type="EMBL" id="KAJ4362387.1"/>
    </source>
</evidence>
<gene>
    <name evidence="1" type="ORF">N0V83_010480</name>
</gene>
<sequence>MSGNTTAQPANALELRIYDLLRPFRNECFAELTAEENPEATELAVKHERKAIVLAQNIAFLAHNHIANTARHISASDLFVVMRGWTGDGAKTGGAIAILVRYPEATMGVVKADFEAGAGVIETLSVKVDEMLAEVF</sequence>
<reference evidence="1" key="1">
    <citation type="submission" date="2022-10" db="EMBL/GenBank/DDBJ databases">
        <title>Tapping the CABI collections for fungal endophytes: first genome assemblies for Collariella, Neodidymelliopsis, Ascochyta clinopodiicola, Didymella pomorum, Didymosphaeria variabile, Neocosmospora piperis and Neocucurbitaria cava.</title>
        <authorList>
            <person name="Hill R."/>
        </authorList>
    </citation>
    <scope>NUCLEOTIDE SEQUENCE</scope>
    <source>
        <strain evidence="1">IMI 356814</strain>
    </source>
</reference>
<organism evidence="1 2">
    <name type="scientific">Neocucurbitaria cava</name>
    <dbReference type="NCBI Taxonomy" id="798079"/>
    <lineage>
        <taxon>Eukaryota</taxon>
        <taxon>Fungi</taxon>
        <taxon>Dikarya</taxon>
        <taxon>Ascomycota</taxon>
        <taxon>Pezizomycotina</taxon>
        <taxon>Dothideomycetes</taxon>
        <taxon>Pleosporomycetidae</taxon>
        <taxon>Pleosporales</taxon>
        <taxon>Pleosporineae</taxon>
        <taxon>Cucurbitariaceae</taxon>
        <taxon>Neocucurbitaria</taxon>
    </lineage>
</organism>
<dbReference type="AlphaFoldDB" id="A0A9W8XXL1"/>
<proteinExistence type="predicted"/>
<comment type="caution">
    <text evidence="1">The sequence shown here is derived from an EMBL/GenBank/DDBJ whole genome shotgun (WGS) entry which is preliminary data.</text>
</comment>
<accession>A0A9W8XXL1</accession>
<name>A0A9W8XXL1_9PLEO</name>
<keyword evidence="2" id="KW-1185">Reference proteome</keyword>
<dbReference type="EMBL" id="JAPEUY010000021">
    <property type="protein sequence ID" value="KAJ4362387.1"/>
    <property type="molecule type" value="Genomic_DNA"/>
</dbReference>
<protein>
    <submittedName>
        <fullName evidence="1">Uncharacterized protein</fullName>
    </submittedName>
</protein>
<dbReference type="Proteomes" id="UP001140560">
    <property type="component" value="Unassembled WGS sequence"/>
</dbReference>
<dbReference type="OrthoDB" id="3735927at2759"/>
<evidence type="ECO:0000313" key="2">
    <source>
        <dbReference type="Proteomes" id="UP001140560"/>
    </source>
</evidence>